<keyword evidence="3" id="KW-1185">Reference proteome</keyword>
<dbReference type="InterPro" id="IPR036188">
    <property type="entry name" value="FAD/NAD-bd_sf"/>
</dbReference>
<dbReference type="Pfam" id="PF01494">
    <property type="entry name" value="FAD_binding_3"/>
    <property type="match status" value="1"/>
</dbReference>
<evidence type="ECO:0000259" key="1">
    <source>
        <dbReference type="Pfam" id="PF01494"/>
    </source>
</evidence>
<protein>
    <recommendedName>
        <fullName evidence="1">FAD-binding domain-containing protein</fullName>
    </recommendedName>
</protein>
<feature type="domain" description="FAD-binding" evidence="1">
    <location>
        <begin position="12"/>
        <end position="333"/>
    </location>
</feature>
<dbReference type="InterPro" id="IPR002938">
    <property type="entry name" value="FAD-bd"/>
</dbReference>
<evidence type="ECO:0000313" key="2">
    <source>
        <dbReference type="EMBL" id="AVP98518.1"/>
    </source>
</evidence>
<name>A0A2P1PUK1_9GAMM</name>
<dbReference type="PRINTS" id="PR00420">
    <property type="entry name" value="RNGMNOXGNASE"/>
</dbReference>
<dbReference type="Proteomes" id="UP000241074">
    <property type="component" value="Chromosome"/>
</dbReference>
<reference evidence="2 3" key="2">
    <citation type="submission" date="2018-03" db="EMBL/GenBank/DDBJ databases">
        <authorList>
            <person name="Keele B.F."/>
        </authorList>
    </citation>
    <scope>NUCLEOTIDE SEQUENCE [LARGE SCALE GENOMIC DNA]</scope>
    <source>
        <strain evidence="2 3">D13</strain>
    </source>
</reference>
<dbReference type="Gene3D" id="3.50.50.60">
    <property type="entry name" value="FAD/NAD(P)-binding domain"/>
    <property type="match status" value="1"/>
</dbReference>
<dbReference type="Gene3D" id="3.30.9.100">
    <property type="match status" value="1"/>
</dbReference>
<dbReference type="SUPFAM" id="SSF51905">
    <property type="entry name" value="FAD/NAD(P)-binding domain"/>
    <property type="match status" value="1"/>
</dbReference>
<sequence>MTPTDRPLPLHVRVVIIGGGPAGCATALRLHQLGVSDVLVIEAGQYQRERVGESVPPDFRRVLATLGLLESFPSEAHATCLGSRSAWGTETLGYNDFIVDPHGPGWHLDRSEFERWLADSVRARGMLLSSNTRFRDVAPNRGSGRILSLERDGQAILVKADFVVDAGGVQALLASRLGARRQCDDQMLVAAAFLDVDADAVALDSLTLLEAEADGWWYAARLPSGRAIVAFSSDADVIRSRRMDQVSGWLTKAAATRHIAELTRAARWRHERPIRLLAASSVLEPCVGADWLAVGDAASSFDPISAQGLHKAFVQGVAAADAINTALQGDASALLQYGLMVRTRYAQYWQQRRYFYALEQRWPESPFWQRRQAA</sequence>
<organism evidence="2 3">
    <name type="scientific">Ahniella affigens</name>
    <dbReference type="NCBI Taxonomy" id="2021234"/>
    <lineage>
        <taxon>Bacteria</taxon>
        <taxon>Pseudomonadati</taxon>
        <taxon>Pseudomonadota</taxon>
        <taxon>Gammaproteobacteria</taxon>
        <taxon>Lysobacterales</taxon>
        <taxon>Rhodanobacteraceae</taxon>
        <taxon>Ahniella</taxon>
    </lineage>
</organism>
<reference evidence="2 3" key="1">
    <citation type="submission" date="2018-03" db="EMBL/GenBank/DDBJ databases">
        <title>Ahniella affigens gen. nov., sp. nov., a gammaproteobacterium isolated from sandy soil near a stream.</title>
        <authorList>
            <person name="Ko Y."/>
            <person name="Kim J.-H."/>
        </authorList>
    </citation>
    <scope>NUCLEOTIDE SEQUENCE [LARGE SCALE GENOMIC DNA]</scope>
    <source>
        <strain evidence="2 3">D13</strain>
    </source>
</reference>
<gene>
    <name evidence="2" type="ORF">C7S18_15575</name>
</gene>
<dbReference type="EMBL" id="CP027860">
    <property type="protein sequence ID" value="AVP98518.1"/>
    <property type="molecule type" value="Genomic_DNA"/>
</dbReference>
<dbReference type="PANTHER" id="PTHR43747">
    <property type="entry name" value="FAD-BINDING PROTEIN"/>
    <property type="match status" value="1"/>
</dbReference>
<dbReference type="AlphaFoldDB" id="A0A2P1PUK1"/>
<dbReference type="PANTHER" id="PTHR43747:SF1">
    <property type="entry name" value="SLR1998 PROTEIN"/>
    <property type="match status" value="1"/>
</dbReference>
<dbReference type="RefSeq" id="WP_106892439.1">
    <property type="nucleotide sequence ID" value="NZ_CP027860.1"/>
</dbReference>
<dbReference type="InterPro" id="IPR050816">
    <property type="entry name" value="Flavin-dep_Halogenase_NPB"/>
</dbReference>
<proteinExistence type="predicted"/>
<dbReference type="KEGG" id="xba:C7S18_15575"/>
<dbReference type="GO" id="GO:0071949">
    <property type="term" value="F:FAD binding"/>
    <property type="evidence" value="ECO:0007669"/>
    <property type="project" value="InterPro"/>
</dbReference>
<dbReference type="OrthoDB" id="6310849at2"/>
<evidence type="ECO:0000313" key="3">
    <source>
        <dbReference type="Proteomes" id="UP000241074"/>
    </source>
</evidence>
<accession>A0A2P1PUK1</accession>